<gene>
    <name evidence="1" type="ORF">WCV65_02185</name>
</gene>
<keyword evidence="2" id="KW-1185">Reference proteome</keyword>
<organism evidence="1 2">
    <name type="scientific">Metabacillus sediminis</name>
    <dbReference type="NCBI Taxonomy" id="3117746"/>
    <lineage>
        <taxon>Bacteria</taxon>
        <taxon>Bacillati</taxon>
        <taxon>Bacillota</taxon>
        <taxon>Bacilli</taxon>
        <taxon>Bacillales</taxon>
        <taxon>Bacillaceae</taxon>
        <taxon>Metabacillus</taxon>
    </lineage>
</organism>
<name>A0ABZ2NIV1_9BACI</name>
<dbReference type="RefSeq" id="WP_338779653.1">
    <property type="nucleotide sequence ID" value="NZ_CP147407.1"/>
</dbReference>
<dbReference type="EMBL" id="CP147407">
    <property type="protein sequence ID" value="WXB97334.1"/>
    <property type="molecule type" value="Genomic_DNA"/>
</dbReference>
<protein>
    <submittedName>
        <fullName evidence="1">Uncharacterized protein</fullName>
    </submittedName>
</protein>
<proteinExistence type="predicted"/>
<reference evidence="1 2" key="1">
    <citation type="submission" date="2024-02" db="EMBL/GenBank/DDBJ databases">
        <title>Seven novel Bacillus-like species.</title>
        <authorList>
            <person name="Liu G."/>
        </authorList>
    </citation>
    <scope>NUCLEOTIDE SEQUENCE [LARGE SCALE GENOMIC DNA]</scope>
    <source>
        <strain evidence="1 2">FJAT-52054</strain>
    </source>
</reference>
<evidence type="ECO:0000313" key="1">
    <source>
        <dbReference type="EMBL" id="WXB97334.1"/>
    </source>
</evidence>
<sequence length="98" mass="11097">MKRHIKLAAVSFSGYDVLLALHGMSDFQDKSTKDKLTYFSLETVEMQRIGGIEGVNGDKFDCSDTSFRCSWKDIGYSGADIDRDFNISAIILIYRPKF</sequence>
<evidence type="ECO:0000313" key="2">
    <source>
        <dbReference type="Proteomes" id="UP001377337"/>
    </source>
</evidence>
<dbReference type="Proteomes" id="UP001377337">
    <property type="component" value="Chromosome"/>
</dbReference>
<accession>A0ABZ2NIV1</accession>